<dbReference type="InterPro" id="IPR036388">
    <property type="entry name" value="WH-like_DNA-bd_sf"/>
</dbReference>
<dbReference type="GO" id="GO:0003677">
    <property type="term" value="F:DNA binding"/>
    <property type="evidence" value="ECO:0007669"/>
    <property type="project" value="UniProtKB-KW"/>
</dbReference>
<evidence type="ECO:0000313" key="5">
    <source>
        <dbReference type="EMBL" id="AUP80005.1"/>
    </source>
</evidence>
<dbReference type="InterPro" id="IPR036390">
    <property type="entry name" value="WH_DNA-bd_sf"/>
</dbReference>
<evidence type="ECO:0000256" key="2">
    <source>
        <dbReference type="ARBA" id="ARBA00023125"/>
    </source>
</evidence>
<dbReference type="Gene3D" id="1.10.10.10">
    <property type="entry name" value="Winged helix-like DNA-binding domain superfamily/Winged helix DNA-binding domain"/>
    <property type="match status" value="1"/>
</dbReference>
<dbReference type="SUPFAM" id="SSF46785">
    <property type="entry name" value="Winged helix' DNA-binding domain"/>
    <property type="match status" value="1"/>
</dbReference>
<dbReference type="PRINTS" id="PR00598">
    <property type="entry name" value="HTHMARR"/>
</dbReference>
<evidence type="ECO:0000256" key="1">
    <source>
        <dbReference type="ARBA" id="ARBA00023015"/>
    </source>
</evidence>
<dbReference type="PANTHER" id="PTHR42756">
    <property type="entry name" value="TRANSCRIPTIONAL REGULATOR, MARR"/>
    <property type="match status" value="1"/>
</dbReference>
<proteinExistence type="predicted"/>
<dbReference type="PROSITE" id="PS50995">
    <property type="entry name" value="HTH_MARR_2"/>
    <property type="match status" value="1"/>
</dbReference>
<dbReference type="AlphaFoldDB" id="A0A2K9PSH2"/>
<keyword evidence="1" id="KW-0805">Transcription regulation</keyword>
<dbReference type="InterPro" id="IPR000835">
    <property type="entry name" value="HTH_MarR-typ"/>
</dbReference>
<keyword evidence="6" id="KW-1185">Reference proteome</keyword>
<accession>A0A2K9PSH2</accession>
<evidence type="ECO:0000256" key="3">
    <source>
        <dbReference type="ARBA" id="ARBA00023163"/>
    </source>
</evidence>
<name>A0A2K9PSH2_9FLAO</name>
<protein>
    <submittedName>
        <fullName evidence="5">MarR family transcriptional regulator</fullName>
    </submittedName>
</protein>
<dbReference type="OrthoDB" id="5327581at2"/>
<keyword evidence="3" id="KW-0804">Transcription</keyword>
<reference evidence="5 6" key="1">
    <citation type="submission" date="2018-01" db="EMBL/GenBank/DDBJ databases">
        <title>Complete genome sequence of Flavivirga eckloniae ECD14 isolated from seaweed Ecklonia cava.</title>
        <authorList>
            <person name="Lee J.H."/>
            <person name="Baik K.S."/>
            <person name="Seong C.N."/>
        </authorList>
    </citation>
    <scope>NUCLEOTIDE SEQUENCE [LARGE SCALE GENOMIC DNA]</scope>
    <source>
        <strain evidence="5 6">ECD14</strain>
    </source>
</reference>
<dbReference type="KEGG" id="fek:C1H87_15365"/>
<dbReference type="GO" id="GO:0003700">
    <property type="term" value="F:DNA-binding transcription factor activity"/>
    <property type="evidence" value="ECO:0007669"/>
    <property type="project" value="InterPro"/>
</dbReference>
<sequence>MTIALPSETIFHVIESTIKEYRRFAQKNISAKIKGITIDQGMVLIFLKEHPEFTQKEIAKLVFKDNASMTRIINTMVQKNYLKRSMNDEDRRRSKIEITTKGEEILKTLPPIIHHNRSSSLQGITKNELKQLETILNKIKNNCLKT</sequence>
<feature type="domain" description="HTH marR-type" evidence="4">
    <location>
        <begin position="7"/>
        <end position="141"/>
    </location>
</feature>
<dbReference type="Proteomes" id="UP000235826">
    <property type="component" value="Chromosome"/>
</dbReference>
<dbReference type="PANTHER" id="PTHR42756:SF1">
    <property type="entry name" value="TRANSCRIPTIONAL REPRESSOR OF EMRAB OPERON"/>
    <property type="match status" value="1"/>
</dbReference>
<organism evidence="5 6">
    <name type="scientific">Flavivirga eckloniae</name>
    <dbReference type="NCBI Taxonomy" id="1803846"/>
    <lineage>
        <taxon>Bacteria</taxon>
        <taxon>Pseudomonadati</taxon>
        <taxon>Bacteroidota</taxon>
        <taxon>Flavobacteriia</taxon>
        <taxon>Flavobacteriales</taxon>
        <taxon>Flavobacteriaceae</taxon>
        <taxon>Flavivirga</taxon>
    </lineage>
</organism>
<keyword evidence="2" id="KW-0238">DNA-binding</keyword>
<dbReference type="Pfam" id="PF01047">
    <property type="entry name" value="MarR"/>
    <property type="match status" value="1"/>
</dbReference>
<dbReference type="EMBL" id="CP025791">
    <property type="protein sequence ID" value="AUP80005.1"/>
    <property type="molecule type" value="Genomic_DNA"/>
</dbReference>
<gene>
    <name evidence="5" type="ORF">C1H87_15365</name>
</gene>
<evidence type="ECO:0000313" key="6">
    <source>
        <dbReference type="Proteomes" id="UP000235826"/>
    </source>
</evidence>
<evidence type="ECO:0000259" key="4">
    <source>
        <dbReference type="PROSITE" id="PS50995"/>
    </source>
</evidence>
<dbReference type="SMART" id="SM00347">
    <property type="entry name" value="HTH_MARR"/>
    <property type="match status" value="1"/>
</dbReference>
<dbReference type="RefSeq" id="WP_102756657.1">
    <property type="nucleotide sequence ID" value="NZ_CP025791.1"/>
</dbReference>